<sequence length="223" mass="25856">MQWYSCGSKFRVHIERRGSSTISTEPRPGISLDDYIIEYASPEQLELERSKEVEQLFCHWDLVDHEIPGCFIGYDPLLTPLISIGYKNTQLLLNVLGDGYAITQGNELLELFRLILSTLSIPDYEPHYQFSYSSILAFVELTLPSHLYQRLRNMFTLKKTNKNDSNSDTRLKHQEDDVFFQEKPTDHGPVIRLEASDWASLQTFIEIKLKPMLEKRNTQHTTG</sequence>
<reference evidence="1 2" key="1">
    <citation type="submission" date="2019-05" db="EMBL/GenBank/DDBJ databases">
        <title>The compact genome of Giardia muris reveals important steps in the evolution of intestinal protozoan parasites.</title>
        <authorList>
            <person name="Xu F."/>
            <person name="Jimenez-Gonzalez A."/>
            <person name="Einarsson E."/>
            <person name="Astvaldsson A."/>
            <person name="Peirasmaki D."/>
            <person name="Eckmann L."/>
            <person name="Andersson J.O."/>
            <person name="Svard S.G."/>
            <person name="Jerlstrom-Hultqvist J."/>
        </authorList>
    </citation>
    <scope>NUCLEOTIDE SEQUENCE [LARGE SCALE GENOMIC DNA]</scope>
    <source>
        <strain evidence="1 2">Roberts-Thomson</strain>
    </source>
</reference>
<proteinExistence type="predicted"/>
<evidence type="ECO:0000313" key="2">
    <source>
        <dbReference type="Proteomes" id="UP000315496"/>
    </source>
</evidence>
<comment type="caution">
    <text evidence="1">The sequence shown here is derived from an EMBL/GenBank/DDBJ whole genome shotgun (WGS) entry which is preliminary data.</text>
</comment>
<gene>
    <name evidence="1" type="ORF">GMRT_11889</name>
</gene>
<organism evidence="1 2">
    <name type="scientific">Giardia muris</name>
    <dbReference type="NCBI Taxonomy" id="5742"/>
    <lineage>
        <taxon>Eukaryota</taxon>
        <taxon>Metamonada</taxon>
        <taxon>Diplomonadida</taxon>
        <taxon>Hexamitidae</taxon>
        <taxon>Giardiinae</taxon>
        <taxon>Giardia</taxon>
    </lineage>
</organism>
<dbReference type="VEuPathDB" id="GiardiaDB:GMRT_11889"/>
<dbReference type="AlphaFoldDB" id="A0A4Z1SRI2"/>
<protein>
    <submittedName>
        <fullName evidence="1">Uncharacterized protein</fullName>
    </submittedName>
</protein>
<evidence type="ECO:0000313" key="1">
    <source>
        <dbReference type="EMBL" id="TNJ28502.1"/>
    </source>
</evidence>
<accession>A0A4Z1SRI2</accession>
<name>A0A4Z1SRI2_GIAMU</name>
<dbReference type="EMBL" id="VDLU01000002">
    <property type="protein sequence ID" value="TNJ28502.1"/>
    <property type="molecule type" value="Genomic_DNA"/>
</dbReference>
<keyword evidence="2" id="KW-1185">Reference proteome</keyword>
<dbReference type="Proteomes" id="UP000315496">
    <property type="component" value="Chromosome 2"/>
</dbReference>